<organism evidence="1 2">
    <name type="scientific">Chaenocephalus aceratus</name>
    <name type="common">Blackfin icefish</name>
    <name type="synonym">Chaenichthys aceratus</name>
    <dbReference type="NCBI Taxonomy" id="36190"/>
    <lineage>
        <taxon>Eukaryota</taxon>
        <taxon>Metazoa</taxon>
        <taxon>Chordata</taxon>
        <taxon>Craniata</taxon>
        <taxon>Vertebrata</taxon>
        <taxon>Euteleostomi</taxon>
        <taxon>Actinopterygii</taxon>
        <taxon>Neopterygii</taxon>
        <taxon>Teleostei</taxon>
        <taxon>Neoteleostei</taxon>
        <taxon>Acanthomorphata</taxon>
        <taxon>Eupercaria</taxon>
        <taxon>Perciformes</taxon>
        <taxon>Notothenioidei</taxon>
        <taxon>Channichthyidae</taxon>
        <taxon>Chaenocephalus</taxon>
    </lineage>
</organism>
<gene>
    <name evidence="1" type="ORF">KUCAC02_019891</name>
</gene>
<proteinExistence type="predicted"/>
<name>A0ACB9VR05_CHAAC</name>
<protein>
    <submittedName>
        <fullName evidence="1">Uncharacterized protein</fullName>
    </submittedName>
</protein>
<sequence>AVPTRAPRWRFNSSLLRDETYKSQFETNLREFLGFNKGRRSEFLMHRTRQTYYFHSARPSHLLALRLRTNEHFADIFSVKSIDGTVLTDPKSVNTTFVSFYKDLDSENLNAPITHHEIEKAVMDMRKGRSPGPD</sequence>
<accession>A0ACB9VR05</accession>
<reference evidence="1" key="1">
    <citation type="submission" date="2022-05" db="EMBL/GenBank/DDBJ databases">
        <title>Chromosome-level genome of Chaenocephalus aceratus.</title>
        <authorList>
            <person name="Park H."/>
        </authorList>
    </citation>
    <scope>NUCLEOTIDE SEQUENCE</scope>
    <source>
        <strain evidence="1">KU_202001</strain>
    </source>
</reference>
<evidence type="ECO:0000313" key="2">
    <source>
        <dbReference type="Proteomes" id="UP001057452"/>
    </source>
</evidence>
<dbReference type="EMBL" id="CM043808">
    <property type="protein sequence ID" value="KAI4802030.1"/>
    <property type="molecule type" value="Genomic_DNA"/>
</dbReference>
<feature type="non-terminal residue" evidence="1">
    <location>
        <position position="1"/>
    </location>
</feature>
<comment type="caution">
    <text evidence="1">The sequence shown here is derived from an EMBL/GenBank/DDBJ whole genome shotgun (WGS) entry which is preliminary data.</text>
</comment>
<evidence type="ECO:0000313" key="1">
    <source>
        <dbReference type="EMBL" id="KAI4802030.1"/>
    </source>
</evidence>
<dbReference type="Proteomes" id="UP001057452">
    <property type="component" value="Chromosome 24"/>
</dbReference>
<keyword evidence="2" id="KW-1185">Reference proteome</keyword>
<feature type="non-terminal residue" evidence="1">
    <location>
        <position position="134"/>
    </location>
</feature>